<dbReference type="SUPFAM" id="SSF53448">
    <property type="entry name" value="Nucleotide-diphospho-sugar transferases"/>
    <property type="match status" value="1"/>
</dbReference>
<dbReference type="Proteomes" id="UP000488521">
    <property type="component" value="Unassembled WGS sequence"/>
</dbReference>
<gene>
    <name evidence="3" type="ORF">GAN59_08445</name>
    <name evidence="4" type="ORF">PO127_02290</name>
</gene>
<dbReference type="EMBL" id="WCRS01000004">
    <property type="protein sequence ID" value="KAB4475487.1"/>
    <property type="molecule type" value="Genomic_DNA"/>
</dbReference>
<protein>
    <submittedName>
        <fullName evidence="4">Galactosyltransferase-related protein</fullName>
    </submittedName>
</protein>
<dbReference type="AlphaFoldDB" id="C6IPP2"/>
<reference evidence="3 5" key="1">
    <citation type="journal article" date="2019" name="Nat. Med.">
        <title>A library of human gut bacterial isolates paired with longitudinal multiomics data enables mechanistic microbiome research.</title>
        <authorList>
            <person name="Poyet M."/>
            <person name="Groussin M."/>
            <person name="Gibbons S.M."/>
            <person name="Avila-Pacheco J."/>
            <person name="Jiang X."/>
            <person name="Kearney S.M."/>
            <person name="Perrotta A.R."/>
            <person name="Berdy B."/>
            <person name="Zhao S."/>
            <person name="Lieberman T.D."/>
            <person name="Swanson P.K."/>
            <person name="Smith M."/>
            <person name="Roesemann S."/>
            <person name="Alexander J.E."/>
            <person name="Rich S.A."/>
            <person name="Livny J."/>
            <person name="Vlamakis H."/>
            <person name="Clish C."/>
            <person name="Bullock K."/>
            <person name="Deik A."/>
            <person name="Scott J."/>
            <person name="Pierce K.A."/>
            <person name="Xavier R.J."/>
            <person name="Alm E.J."/>
        </authorList>
    </citation>
    <scope>NUCLEOTIDE SEQUENCE [LARGE SCALE GENOMIC DNA]</scope>
    <source>
        <strain evidence="3 5">BIOML-A156</strain>
    </source>
</reference>
<organism evidence="4 6">
    <name type="scientific">Bacteroides thetaiotaomicron</name>
    <dbReference type="NCBI Taxonomy" id="818"/>
    <lineage>
        <taxon>Bacteria</taxon>
        <taxon>Pseudomonadati</taxon>
        <taxon>Bacteroidota</taxon>
        <taxon>Bacteroidia</taxon>
        <taxon>Bacteroidales</taxon>
        <taxon>Bacteroidaceae</taxon>
        <taxon>Bacteroides</taxon>
    </lineage>
</organism>
<proteinExistence type="predicted"/>
<name>C6IPP2_BACT4</name>
<dbReference type="Gene3D" id="3.90.550.10">
    <property type="entry name" value="Spore Coat Polysaccharide Biosynthesis Protein SpsA, Chain A"/>
    <property type="match status" value="1"/>
</dbReference>
<evidence type="ECO:0000259" key="2">
    <source>
        <dbReference type="Pfam" id="PF02709"/>
    </source>
</evidence>
<evidence type="ECO:0000313" key="4">
    <source>
        <dbReference type="EMBL" id="MDC2234577.1"/>
    </source>
</evidence>
<evidence type="ECO:0000313" key="3">
    <source>
        <dbReference type="EMBL" id="KAB4475487.1"/>
    </source>
</evidence>
<dbReference type="RefSeq" id="WP_008767064.1">
    <property type="nucleotide sequence ID" value="NZ_BAABXH010000002.1"/>
</dbReference>
<dbReference type="Proteomes" id="UP001217776">
    <property type="component" value="Unassembled WGS sequence"/>
</dbReference>
<dbReference type="InterPro" id="IPR027791">
    <property type="entry name" value="Galactosyl_T_C"/>
</dbReference>
<evidence type="ECO:0000313" key="5">
    <source>
        <dbReference type="Proteomes" id="UP000488521"/>
    </source>
</evidence>
<accession>A0A1H7SAS6</accession>
<comment type="caution">
    <text evidence="4">The sequence shown here is derived from an EMBL/GenBank/DDBJ whole genome shotgun (WGS) entry which is preliminary data.</text>
</comment>
<accession>C6IPP2</accession>
<dbReference type="GO" id="GO:0016757">
    <property type="term" value="F:glycosyltransferase activity"/>
    <property type="evidence" value="ECO:0007669"/>
    <property type="project" value="UniProtKB-KW"/>
</dbReference>
<evidence type="ECO:0000256" key="1">
    <source>
        <dbReference type="ARBA" id="ARBA00022679"/>
    </source>
</evidence>
<dbReference type="InterPro" id="IPR029044">
    <property type="entry name" value="Nucleotide-diphossugar_trans"/>
</dbReference>
<feature type="domain" description="Galactosyltransferase C-terminal" evidence="2">
    <location>
        <begin position="163"/>
        <end position="217"/>
    </location>
</feature>
<keyword evidence="4" id="KW-0328">Glycosyltransferase</keyword>
<sequence length="255" mass="30071">MKTKIDLWDVTFNIILRLDSIERLENIIASITFLNRHFNTNVTVWECSYRDNGFLKKLLDNARVSYVFKQDDDPILFRTHYLNQMIQETTTPIVSIWDTDVIAPVNQIIDAVNLLRLQEADFVYPYDKLFLDTSIIIRNLYLESEDISLLMNNTKKMKQMYPPKPVGGAFFCNLKAYKESGLENEKFYGWGMEDGERYCRWEKMGYRIKRIDGPLFHLSHPRGINSDMHHPDQHVIKMREFKAANRFTKKVGTDV</sequence>
<evidence type="ECO:0000313" key="6">
    <source>
        <dbReference type="Proteomes" id="UP001217776"/>
    </source>
</evidence>
<dbReference type="EMBL" id="JAQNVG010000003">
    <property type="protein sequence ID" value="MDC2234577.1"/>
    <property type="molecule type" value="Genomic_DNA"/>
</dbReference>
<dbReference type="HOGENOM" id="CLU_1096911_0_0_10"/>
<dbReference type="Pfam" id="PF02709">
    <property type="entry name" value="Glyco_transf_7C"/>
    <property type="match status" value="1"/>
</dbReference>
<keyword evidence="1" id="KW-0808">Transferase</keyword>
<reference evidence="4" key="2">
    <citation type="submission" date="2022-10" db="EMBL/GenBank/DDBJ databases">
        <title>Human gut microbiome strain richness.</title>
        <authorList>
            <person name="Chen-Liaw A."/>
        </authorList>
    </citation>
    <scope>NUCLEOTIDE SEQUENCE</scope>
    <source>
        <strain evidence="4">1001283st1_A3_1001283B150304_161114</strain>
    </source>
</reference>